<evidence type="ECO:0000256" key="2">
    <source>
        <dbReference type="ARBA" id="ARBA00023033"/>
    </source>
</evidence>
<dbReference type="PANTHER" id="PTHR30137">
    <property type="entry name" value="LUCIFERASE-LIKE MONOOXYGENASE"/>
    <property type="match status" value="1"/>
</dbReference>
<dbReference type="Proteomes" id="UP000321805">
    <property type="component" value="Chromosome"/>
</dbReference>
<proteinExistence type="predicted"/>
<evidence type="ECO:0000259" key="3">
    <source>
        <dbReference type="Pfam" id="PF00296"/>
    </source>
</evidence>
<dbReference type="RefSeq" id="WP_146923333.1">
    <property type="nucleotide sequence ID" value="NZ_CP042430.1"/>
</dbReference>
<dbReference type="InterPro" id="IPR050766">
    <property type="entry name" value="Bact_Lucif_Oxidored"/>
</dbReference>
<keyword evidence="5" id="KW-1185">Reference proteome</keyword>
<dbReference type="KEGG" id="bsol:FSW04_25270"/>
<accession>A0A5B8UBZ9</accession>
<keyword evidence="2" id="KW-0503">Monooxygenase</keyword>
<evidence type="ECO:0000256" key="1">
    <source>
        <dbReference type="ARBA" id="ARBA00023002"/>
    </source>
</evidence>
<dbReference type="InterPro" id="IPR036661">
    <property type="entry name" value="Luciferase-like_sf"/>
</dbReference>
<dbReference type="InterPro" id="IPR011251">
    <property type="entry name" value="Luciferase-like_dom"/>
</dbReference>
<sequence>MKFGLLFKPQDPPDASNIVLRWKELLEAGKLAESVGFDGLFIPEHHMMPDGYCPSPWGPLGALAASTSRVDIGTTVHLLPFEHPIHAAEHAAMVDIISNGRLKLGVGMGNFPAEFELYGLNPKTQVSRFEQCVELVQRAWAGEDLDYHSKHFDIKGKISPLPVAAEMWMGAMSEPGVRRAARFGLPWATDPLHNLQVMKHWTKMYRDAADEYGTADKQSVVLLRDGWVADSMAEVEKTWWPVIRAEHWFYFEKVPRWVEEFEPFLADIKGEADFRFDQHHQERFIVGSPEQCIESVQHFKDELDMDYLIMSFREANGPSFEEELACIERFGKEVIPAFR</sequence>
<gene>
    <name evidence="4" type="ORF">FSW04_25270</name>
</gene>
<dbReference type="GO" id="GO:0004497">
    <property type="term" value="F:monooxygenase activity"/>
    <property type="evidence" value="ECO:0007669"/>
    <property type="project" value="UniProtKB-KW"/>
</dbReference>
<organism evidence="4 5">
    <name type="scientific">Baekduia soli</name>
    <dbReference type="NCBI Taxonomy" id="496014"/>
    <lineage>
        <taxon>Bacteria</taxon>
        <taxon>Bacillati</taxon>
        <taxon>Actinomycetota</taxon>
        <taxon>Thermoleophilia</taxon>
        <taxon>Solirubrobacterales</taxon>
        <taxon>Baekduiaceae</taxon>
        <taxon>Baekduia</taxon>
    </lineage>
</organism>
<dbReference type="GO" id="GO:0005829">
    <property type="term" value="C:cytosol"/>
    <property type="evidence" value="ECO:0007669"/>
    <property type="project" value="TreeGrafter"/>
</dbReference>
<dbReference type="Pfam" id="PF00296">
    <property type="entry name" value="Bac_luciferase"/>
    <property type="match status" value="1"/>
</dbReference>
<dbReference type="GO" id="GO:0016705">
    <property type="term" value="F:oxidoreductase activity, acting on paired donors, with incorporation or reduction of molecular oxygen"/>
    <property type="evidence" value="ECO:0007669"/>
    <property type="project" value="InterPro"/>
</dbReference>
<dbReference type="PANTHER" id="PTHR30137:SF8">
    <property type="entry name" value="BLR5498 PROTEIN"/>
    <property type="match status" value="1"/>
</dbReference>
<name>A0A5B8UBZ9_9ACTN</name>
<dbReference type="EMBL" id="CP042430">
    <property type="protein sequence ID" value="QEC50570.1"/>
    <property type="molecule type" value="Genomic_DNA"/>
</dbReference>
<dbReference type="SUPFAM" id="SSF51679">
    <property type="entry name" value="Bacterial luciferase-like"/>
    <property type="match status" value="1"/>
</dbReference>
<dbReference type="OrthoDB" id="7903015at2"/>
<dbReference type="AlphaFoldDB" id="A0A5B8UBZ9"/>
<evidence type="ECO:0000313" key="4">
    <source>
        <dbReference type="EMBL" id="QEC50570.1"/>
    </source>
</evidence>
<feature type="domain" description="Luciferase-like" evidence="3">
    <location>
        <begin position="1"/>
        <end position="301"/>
    </location>
</feature>
<protein>
    <submittedName>
        <fullName evidence="4">LLM class flavin-dependent oxidoreductase</fullName>
    </submittedName>
</protein>
<evidence type="ECO:0000313" key="5">
    <source>
        <dbReference type="Proteomes" id="UP000321805"/>
    </source>
</evidence>
<reference evidence="4 5" key="1">
    <citation type="journal article" date="2018" name="J. Microbiol.">
        <title>Baekduia soli gen. nov., sp. nov., a novel bacterium isolated from the soil of Baekdu Mountain and proposal of a novel family name, Baekduiaceae fam. nov.</title>
        <authorList>
            <person name="An D.S."/>
            <person name="Siddiqi M.Z."/>
            <person name="Kim K.H."/>
            <person name="Yu H.S."/>
            <person name="Im W.T."/>
        </authorList>
    </citation>
    <scope>NUCLEOTIDE SEQUENCE [LARGE SCALE GENOMIC DNA]</scope>
    <source>
        <strain evidence="4 5">BR7-21</strain>
    </source>
</reference>
<keyword evidence="1" id="KW-0560">Oxidoreductase</keyword>
<dbReference type="Gene3D" id="3.20.20.30">
    <property type="entry name" value="Luciferase-like domain"/>
    <property type="match status" value="1"/>
</dbReference>